<reference evidence="1" key="1">
    <citation type="journal article" date="2015" name="Proc. Natl. Acad. Sci. U.S.A.">
        <title>Bacterial clade with the ribosomal RNA operon on a small plasmid rather than the chromosome.</title>
        <authorList>
            <person name="Anda M."/>
            <person name="Ohtsubo Y."/>
            <person name="Okubo T."/>
            <person name="Sugawara M."/>
            <person name="Nagata Y."/>
            <person name="Tsuda M."/>
            <person name="Minamisawa K."/>
            <person name="Mitsui H."/>
        </authorList>
    </citation>
    <scope>NUCLEOTIDE SEQUENCE</scope>
    <source>
        <strain evidence="1">DSM 21988</strain>
    </source>
</reference>
<proteinExistence type="predicted"/>
<dbReference type="EMBL" id="LC066371">
    <property type="protein sequence ID" value="BAT26020.1"/>
    <property type="molecule type" value="Genomic_DNA"/>
</dbReference>
<evidence type="ECO:0000313" key="1">
    <source>
        <dbReference type="EMBL" id="BAT26020.1"/>
    </source>
</evidence>
<protein>
    <submittedName>
        <fullName evidence="1">DNA gyrase subunit A</fullName>
    </submittedName>
</protein>
<sequence>MPRMEAASSNDMGWSIIPHLLLCGIDGVGLGLASGILPDGTQAIGPLFVTGAWWRLANG</sequence>
<dbReference type="AlphaFoldDB" id="A0A0P0YX64"/>
<accession>A0A0P0YX64</accession>
<name>A0A0P0YX64_9HYPH</name>
<organism evidence="1">
    <name type="scientific">Aureimonas altamirensis</name>
    <dbReference type="NCBI Taxonomy" id="370622"/>
    <lineage>
        <taxon>Bacteria</taxon>
        <taxon>Pseudomonadati</taxon>
        <taxon>Pseudomonadota</taxon>
        <taxon>Alphaproteobacteria</taxon>
        <taxon>Hyphomicrobiales</taxon>
        <taxon>Aurantimonadaceae</taxon>
        <taxon>Aureimonas</taxon>
    </lineage>
</organism>